<dbReference type="Proteomes" id="UP000603453">
    <property type="component" value="Unassembled WGS sequence"/>
</dbReference>
<sequence>MDYILYTAIYNYINTNRYPEEATIEHKRRIRRNASKYQAYHNKLFRKTPSRTIGQELLHQGIAEQVITRVHEEGHTGINNTWRRLQTQYTGPKLFEIVQKVVRTCITCQMRSKKPHKRTETARPIPTPAQPFYLIGCDAVGPLKVSKNGYRYILVAIDYLTRWPIAAPVRNINEKTTAQFLYNEVVANYGVPSYILTDQGRNFTSEHVRSFLTLLNCRHLTTTAYRPQTNGLCERMNQTIVQVLAKITRDAEAQERWDEYIKPALLAIRTTPNDTTRLTPAKLLFGYDMRTPATWNPPTKRFIGNQYQEDITRRTKVIKDLTSNLYKEAQRLSRTRQEKDKLRYDRNVRKPKRFCIGEQVLMRDHVPPSKLADRWLGPMTVTRVYNNGTYQLTGPNYRRLQKAINGDNLIPFAIHYSLVPIKENQLMSTQFQAWLQRHQHGNTEASNSENQDDDTSSSLAAA</sequence>
<organism evidence="3 4">
    <name type="scientific">Mucor saturninus</name>
    <dbReference type="NCBI Taxonomy" id="64648"/>
    <lineage>
        <taxon>Eukaryota</taxon>
        <taxon>Fungi</taxon>
        <taxon>Fungi incertae sedis</taxon>
        <taxon>Mucoromycota</taxon>
        <taxon>Mucoromycotina</taxon>
        <taxon>Mucoromycetes</taxon>
        <taxon>Mucorales</taxon>
        <taxon>Mucorineae</taxon>
        <taxon>Mucoraceae</taxon>
        <taxon>Mucor</taxon>
    </lineage>
</organism>
<dbReference type="PANTHER" id="PTHR37984">
    <property type="entry name" value="PROTEIN CBG26694"/>
    <property type="match status" value="1"/>
</dbReference>
<dbReference type="InterPro" id="IPR036397">
    <property type="entry name" value="RNaseH_sf"/>
</dbReference>
<evidence type="ECO:0000259" key="2">
    <source>
        <dbReference type="PROSITE" id="PS50994"/>
    </source>
</evidence>
<dbReference type="Pfam" id="PF17921">
    <property type="entry name" value="Integrase_H2C2"/>
    <property type="match status" value="1"/>
</dbReference>
<accession>A0A8H7QGC2</accession>
<dbReference type="GO" id="GO:0015074">
    <property type="term" value="P:DNA integration"/>
    <property type="evidence" value="ECO:0007669"/>
    <property type="project" value="InterPro"/>
</dbReference>
<dbReference type="PROSITE" id="PS50994">
    <property type="entry name" value="INTEGRASE"/>
    <property type="match status" value="1"/>
</dbReference>
<feature type="region of interest" description="Disordered" evidence="1">
    <location>
        <begin position="437"/>
        <end position="462"/>
    </location>
</feature>
<comment type="caution">
    <text evidence="3">The sequence shown here is derived from an EMBL/GenBank/DDBJ whole genome shotgun (WGS) entry which is preliminary data.</text>
</comment>
<evidence type="ECO:0000313" key="3">
    <source>
        <dbReference type="EMBL" id="KAG2190951.1"/>
    </source>
</evidence>
<dbReference type="EMBL" id="JAEPRD010000509">
    <property type="protein sequence ID" value="KAG2190951.1"/>
    <property type="molecule type" value="Genomic_DNA"/>
</dbReference>
<protein>
    <recommendedName>
        <fullName evidence="2">Integrase catalytic domain-containing protein</fullName>
    </recommendedName>
</protein>
<dbReference type="InterPro" id="IPR012337">
    <property type="entry name" value="RNaseH-like_sf"/>
</dbReference>
<reference evidence="3" key="1">
    <citation type="submission" date="2020-12" db="EMBL/GenBank/DDBJ databases">
        <title>Metabolic potential, ecology and presence of endohyphal bacteria is reflected in genomic diversity of Mucoromycotina.</title>
        <authorList>
            <person name="Muszewska A."/>
            <person name="Okrasinska A."/>
            <person name="Steczkiewicz K."/>
            <person name="Drgas O."/>
            <person name="Orlowska M."/>
            <person name="Perlinska-Lenart U."/>
            <person name="Aleksandrzak-Piekarczyk T."/>
            <person name="Szatraj K."/>
            <person name="Zielenkiewicz U."/>
            <person name="Pilsyk S."/>
            <person name="Malc E."/>
            <person name="Mieczkowski P."/>
            <person name="Kruszewska J.S."/>
            <person name="Biernat P."/>
            <person name="Pawlowska J."/>
        </authorList>
    </citation>
    <scope>NUCLEOTIDE SEQUENCE</scope>
    <source>
        <strain evidence="3">WA0000017839</strain>
    </source>
</reference>
<name>A0A8H7QGC2_9FUNG</name>
<gene>
    <name evidence="3" type="ORF">INT47_009223</name>
</gene>
<dbReference type="GO" id="GO:0005634">
    <property type="term" value="C:nucleus"/>
    <property type="evidence" value="ECO:0007669"/>
    <property type="project" value="UniProtKB-ARBA"/>
</dbReference>
<evidence type="ECO:0000256" key="1">
    <source>
        <dbReference type="SAM" id="MobiDB-lite"/>
    </source>
</evidence>
<dbReference type="PANTHER" id="PTHR37984:SF5">
    <property type="entry name" value="PROTEIN NYNRIN-LIKE"/>
    <property type="match status" value="1"/>
</dbReference>
<dbReference type="AlphaFoldDB" id="A0A8H7QGC2"/>
<proteinExistence type="predicted"/>
<dbReference type="InterPro" id="IPR001584">
    <property type="entry name" value="Integrase_cat-core"/>
</dbReference>
<keyword evidence="4" id="KW-1185">Reference proteome</keyword>
<dbReference type="GO" id="GO:0003676">
    <property type="term" value="F:nucleic acid binding"/>
    <property type="evidence" value="ECO:0007669"/>
    <property type="project" value="InterPro"/>
</dbReference>
<dbReference type="Gene3D" id="1.10.340.70">
    <property type="match status" value="1"/>
</dbReference>
<dbReference type="Pfam" id="PF00665">
    <property type="entry name" value="rve"/>
    <property type="match status" value="1"/>
</dbReference>
<dbReference type="OrthoDB" id="5592268at2759"/>
<evidence type="ECO:0000313" key="4">
    <source>
        <dbReference type="Proteomes" id="UP000603453"/>
    </source>
</evidence>
<dbReference type="InterPro" id="IPR050951">
    <property type="entry name" value="Retrovirus_Pol_polyprotein"/>
</dbReference>
<feature type="domain" description="Integrase catalytic" evidence="2">
    <location>
        <begin position="127"/>
        <end position="288"/>
    </location>
</feature>
<dbReference type="FunFam" id="3.30.420.10:FF:000032">
    <property type="entry name" value="Retrovirus-related Pol polyprotein from transposon 297-like Protein"/>
    <property type="match status" value="1"/>
</dbReference>
<dbReference type="SUPFAM" id="SSF53098">
    <property type="entry name" value="Ribonuclease H-like"/>
    <property type="match status" value="1"/>
</dbReference>
<dbReference type="InterPro" id="IPR041588">
    <property type="entry name" value="Integrase_H2C2"/>
</dbReference>
<dbReference type="Gene3D" id="3.30.420.10">
    <property type="entry name" value="Ribonuclease H-like superfamily/Ribonuclease H"/>
    <property type="match status" value="1"/>
</dbReference>